<dbReference type="AlphaFoldDB" id="A0A0P1H5X8"/>
<dbReference type="InterPro" id="IPR007024">
    <property type="entry name" value="BLUF_domain"/>
</dbReference>
<name>A0A0P1H5X8_9RHOB</name>
<evidence type="ECO:0000313" key="3">
    <source>
        <dbReference type="Proteomes" id="UP000051326"/>
    </source>
</evidence>
<dbReference type="SMART" id="SM01034">
    <property type="entry name" value="BLUF"/>
    <property type="match status" value="1"/>
</dbReference>
<dbReference type="EMBL" id="CYSR01000002">
    <property type="protein sequence ID" value="CUH98214.1"/>
    <property type="molecule type" value="Genomic_DNA"/>
</dbReference>
<dbReference type="GO" id="GO:0009882">
    <property type="term" value="F:blue light photoreceptor activity"/>
    <property type="evidence" value="ECO:0007669"/>
    <property type="project" value="InterPro"/>
</dbReference>
<accession>A0A0P1H5X8</accession>
<dbReference type="RefSeq" id="WP_058284446.1">
    <property type="nucleotide sequence ID" value="NZ_CYSR01000002.1"/>
</dbReference>
<dbReference type="Gene3D" id="3.30.70.100">
    <property type="match status" value="1"/>
</dbReference>
<protein>
    <recommendedName>
        <fullName evidence="1">BLUF domain-containing protein</fullName>
    </recommendedName>
</protein>
<dbReference type="Proteomes" id="UP000051326">
    <property type="component" value="Unassembled WGS sequence"/>
</dbReference>
<evidence type="ECO:0000259" key="1">
    <source>
        <dbReference type="SMART" id="SM01034"/>
    </source>
</evidence>
<evidence type="ECO:0000313" key="2">
    <source>
        <dbReference type="EMBL" id="CUH98214.1"/>
    </source>
</evidence>
<organism evidence="2 3">
    <name type="scientific">Leisingera aquaemixtae</name>
    <dbReference type="NCBI Taxonomy" id="1396826"/>
    <lineage>
        <taxon>Bacteria</taxon>
        <taxon>Pseudomonadati</taxon>
        <taxon>Pseudomonadota</taxon>
        <taxon>Alphaproteobacteria</taxon>
        <taxon>Rhodobacterales</taxon>
        <taxon>Roseobacteraceae</taxon>
        <taxon>Leisingera</taxon>
    </lineage>
</organism>
<gene>
    <name evidence="2" type="ORF">PHA8399_00327</name>
</gene>
<feature type="domain" description="BLUF" evidence="1">
    <location>
        <begin position="1"/>
        <end position="93"/>
    </location>
</feature>
<dbReference type="GO" id="GO:0071949">
    <property type="term" value="F:FAD binding"/>
    <property type="evidence" value="ECO:0007669"/>
    <property type="project" value="InterPro"/>
</dbReference>
<sequence length="122" mass="12850">MHRLVITAKLAPGTTHQQIARFISQNRPAMQKGGATGMMIRCGGTLQIILEGPEAVTQATASAARSSGLFTSAKAAGAVPIRFRAFDKICLAYAKPEHLGGSLRREIGLLTGLELPQQPLAA</sequence>
<proteinExistence type="predicted"/>
<reference evidence="2 3" key="1">
    <citation type="submission" date="2015-09" db="EMBL/GenBank/DDBJ databases">
        <authorList>
            <consortium name="Swine Surveillance"/>
        </authorList>
    </citation>
    <scope>NUCLEOTIDE SEQUENCE [LARGE SCALE GENOMIC DNA]</scope>
    <source>
        <strain evidence="2 3">CECT 8399</strain>
    </source>
</reference>